<gene>
    <name evidence="1" type="ORF">IX92_26925</name>
</gene>
<name>A0AAN0SK44_9VIBR</name>
<dbReference type="KEGG" id="vcy:IX92_26925"/>
<dbReference type="EMBL" id="CP009619">
    <property type="protein sequence ID" value="AIW22691.1"/>
    <property type="molecule type" value="Genomic_DNA"/>
</dbReference>
<protein>
    <submittedName>
        <fullName evidence="1">Uncharacterized protein</fullName>
    </submittedName>
</protein>
<proteinExistence type="predicted"/>
<evidence type="ECO:0000313" key="1">
    <source>
        <dbReference type="EMBL" id="AIW22691.1"/>
    </source>
</evidence>
<dbReference type="AlphaFoldDB" id="A0AAN0SK44"/>
<dbReference type="Proteomes" id="UP000030081">
    <property type="component" value="Plasmid p380"/>
</dbReference>
<organism evidence="1 2">
    <name type="scientific">Vibrio coralliilyticus</name>
    <dbReference type="NCBI Taxonomy" id="190893"/>
    <lineage>
        <taxon>Bacteria</taxon>
        <taxon>Pseudomonadati</taxon>
        <taxon>Pseudomonadota</taxon>
        <taxon>Gammaproteobacteria</taxon>
        <taxon>Vibrionales</taxon>
        <taxon>Vibrionaceae</taxon>
        <taxon>Vibrio</taxon>
    </lineage>
</organism>
<accession>A0AAN0SK44</accession>
<evidence type="ECO:0000313" key="2">
    <source>
        <dbReference type="Proteomes" id="UP000030081"/>
    </source>
</evidence>
<reference evidence="1 2" key="1">
    <citation type="submission" date="2014-10" db="EMBL/GenBank/DDBJ databases">
        <title>The Complete Genome Sequence for the Shellfish Pathogen Vibrio coralliilyticus RE98 Isolated from a Shellfish Hatchery.</title>
        <authorList>
            <person name="Richards G.P."/>
            <person name="Bono J.L."/>
            <person name="Watson M.A."/>
            <person name="Needleman D.S."/>
        </authorList>
    </citation>
    <scope>NUCLEOTIDE SEQUENCE [LARGE SCALE GENOMIC DNA]</scope>
    <source>
        <strain evidence="1 2">RE98</strain>
        <plasmid evidence="1 2">p380</plasmid>
    </source>
</reference>
<sequence length="60" mass="6842">MQNNLNKTLRIYNDLKMETKDMPKLQTVTECAACLGAPFGQCFECFCFAQTELDETENEA</sequence>
<geneLocation type="plasmid" evidence="1 2">
    <name>p380</name>
</geneLocation>
<keyword evidence="2" id="KW-1185">Reference proteome</keyword>
<keyword evidence="1" id="KW-0614">Plasmid</keyword>